<organism evidence="1 2">
    <name type="scientific">Candidatus Kerfeldbacteria bacterium RIFCSPHIGHO2_02_FULL_42_14</name>
    <dbReference type="NCBI Taxonomy" id="1798540"/>
    <lineage>
        <taxon>Bacteria</taxon>
        <taxon>Candidatus Kerfeldiibacteriota</taxon>
    </lineage>
</organism>
<reference evidence="1 2" key="1">
    <citation type="journal article" date="2016" name="Nat. Commun.">
        <title>Thousands of microbial genomes shed light on interconnected biogeochemical processes in an aquifer system.</title>
        <authorList>
            <person name="Anantharaman K."/>
            <person name="Brown C.T."/>
            <person name="Hug L.A."/>
            <person name="Sharon I."/>
            <person name="Castelle C.J."/>
            <person name="Probst A.J."/>
            <person name="Thomas B.C."/>
            <person name="Singh A."/>
            <person name="Wilkins M.J."/>
            <person name="Karaoz U."/>
            <person name="Brodie E.L."/>
            <person name="Williams K.H."/>
            <person name="Hubbard S.S."/>
            <person name="Banfield J.F."/>
        </authorList>
    </citation>
    <scope>NUCLEOTIDE SEQUENCE [LARGE SCALE GENOMIC DNA]</scope>
</reference>
<evidence type="ECO:0000313" key="2">
    <source>
        <dbReference type="Proteomes" id="UP000177165"/>
    </source>
</evidence>
<name>A0A1G2AU84_9BACT</name>
<dbReference type="STRING" id="1798540.A3B74_02320"/>
<proteinExistence type="predicted"/>
<protein>
    <submittedName>
        <fullName evidence="1">Uncharacterized protein</fullName>
    </submittedName>
</protein>
<gene>
    <name evidence="1" type="ORF">A3B74_02320</name>
</gene>
<dbReference type="AlphaFoldDB" id="A0A1G2AU84"/>
<accession>A0A1G2AU84</accession>
<evidence type="ECO:0000313" key="1">
    <source>
        <dbReference type="EMBL" id="OGY79590.1"/>
    </source>
</evidence>
<comment type="caution">
    <text evidence="1">The sequence shown here is derived from an EMBL/GenBank/DDBJ whole genome shotgun (WGS) entry which is preliminary data.</text>
</comment>
<dbReference type="EMBL" id="MHKB01000008">
    <property type="protein sequence ID" value="OGY79590.1"/>
    <property type="molecule type" value="Genomic_DNA"/>
</dbReference>
<dbReference type="Proteomes" id="UP000177165">
    <property type="component" value="Unassembled WGS sequence"/>
</dbReference>
<sequence length="445" mass="50402">MKHKIQMTLRNCGVVGLLIFFGYMPFCIFCTDGSERQKEAPESVVPSEVQPEVSKFPIPVSMTKAVPAANEKPTDPLPALTCDAADSMETFILQTWGAYSQRLRAVVAELDWGMRNLCPLSGEKFPTMYGCIKEGHLVLENGKVFRLRPGLFLRLAEVTEQQRYIAALEKWMEAQKETFWVPPALQQVFLNDPNWCLSKLEDLRFAPTDPFTSFRSEWGVGVVHFCPGAETPICRRPITASAEKLVPLIVEWLDKQEDFSKLAGQLYVESAPLYRWGRDTVLESPRLVKFLGHYIVLPLFEIYVQSLDLEQIKGAREQLTKISCGFDYTLSEGGREVIRKIIEKDRTRLVEIVGDWAAFGLRTIERSESGMEVVQTLANVVRQVAQIAGFTQFECKDPVKEQRDDLKLNPDALELFDAFLKEIGVAVDSQELPQVQPESEDTNLQ</sequence>